<dbReference type="AlphaFoldDB" id="A0A7S3ZPW0"/>
<keyword evidence="4" id="KW-1185">Reference proteome</keyword>
<organism evidence="2">
    <name type="scientific">Pelagomonas calceolata</name>
    <dbReference type="NCBI Taxonomy" id="35677"/>
    <lineage>
        <taxon>Eukaryota</taxon>
        <taxon>Sar</taxon>
        <taxon>Stramenopiles</taxon>
        <taxon>Ochrophyta</taxon>
        <taxon>Pelagophyceae</taxon>
        <taxon>Pelagomonadales</taxon>
        <taxon>Pelagomonadaceae</taxon>
        <taxon>Pelagomonas</taxon>
    </lineage>
</organism>
<dbReference type="Proteomes" id="UP000789595">
    <property type="component" value="Unassembled WGS sequence"/>
</dbReference>
<dbReference type="Gene3D" id="3.40.50.10190">
    <property type="entry name" value="BRCT domain"/>
    <property type="match status" value="1"/>
</dbReference>
<evidence type="ECO:0000256" key="1">
    <source>
        <dbReference type="SAM" id="MobiDB-lite"/>
    </source>
</evidence>
<proteinExistence type="predicted"/>
<dbReference type="EMBL" id="CAKKNE010000006">
    <property type="protein sequence ID" value="CAH0379545.1"/>
    <property type="molecule type" value="Genomic_DNA"/>
</dbReference>
<sequence length="167" mass="17581">MEQPRPKKRRRRRKKETKDSAIGTFSISVDAARGDDDATGSFASVRSRAEALGGTYSATVHRNVHVLLASAGAVERRTQRVRKAAKLGVAIVDAAPFLDACEAGAFDADAHALRVADGDADGGGGKAVDLNDDACWVGSSKYDGGCSCACHDVPGAPPFCDWCAEYH</sequence>
<evidence type="ECO:0008006" key="5">
    <source>
        <dbReference type="Google" id="ProtNLM"/>
    </source>
</evidence>
<reference evidence="3" key="2">
    <citation type="submission" date="2021-11" db="EMBL/GenBank/DDBJ databases">
        <authorList>
            <consortium name="Genoscope - CEA"/>
            <person name="William W."/>
        </authorList>
    </citation>
    <scope>NUCLEOTIDE SEQUENCE</scope>
</reference>
<accession>A0A7S3ZPW0</accession>
<evidence type="ECO:0000313" key="4">
    <source>
        <dbReference type="Proteomes" id="UP000789595"/>
    </source>
</evidence>
<protein>
    <recommendedName>
        <fullName evidence="5">BRCT domain-containing protein</fullName>
    </recommendedName>
</protein>
<dbReference type="InterPro" id="IPR036420">
    <property type="entry name" value="BRCT_dom_sf"/>
</dbReference>
<feature type="region of interest" description="Disordered" evidence="1">
    <location>
        <begin position="1"/>
        <end position="20"/>
    </location>
</feature>
<dbReference type="OrthoDB" id="206849at2759"/>
<dbReference type="EMBL" id="HBIW01006554">
    <property type="protein sequence ID" value="CAE0690029.1"/>
    <property type="molecule type" value="Transcribed_RNA"/>
</dbReference>
<name>A0A7S3ZPW0_9STRA</name>
<reference evidence="2" key="1">
    <citation type="submission" date="2021-01" db="EMBL/GenBank/DDBJ databases">
        <authorList>
            <person name="Corre E."/>
            <person name="Pelletier E."/>
            <person name="Niang G."/>
            <person name="Scheremetjew M."/>
            <person name="Finn R."/>
            <person name="Kale V."/>
            <person name="Holt S."/>
            <person name="Cochrane G."/>
            <person name="Meng A."/>
            <person name="Brown T."/>
            <person name="Cohen L."/>
        </authorList>
    </citation>
    <scope>NUCLEOTIDE SEQUENCE</scope>
    <source>
        <strain evidence="2">CCMP1756</strain>
    </source>
</reference>
<gene>
    <name evidence="2" type="ORF">PCAL00307_LOCUS5464</name>
    <name evidence="3" type="ORF">PECAL_6P11730</name>
</gene>
<evidence type="ECO:0000313" key="3">
    <source>
        <dbReference type="EMBL" id="CAH0379545.1"/>
    </source>
</evidence>
<feature type="compositionally biased region" description="Basic residues" evidence="1">
    <location>
        <begin position="1"/>
        <end position="15"/>
    </location>
</feature>
<evidence type="ECO:0000313" key="2">
    <source>
        <dbReference type="EMBL" id="CAE0690029.1"/>
    </source>
</evidence>